<dbReference type="Proteomes" id="UP000826212">
    <property type="component" value="Chromosome"/>
</dbReference>
<sequence length="214" mass="24698">MAQTPVIFWNIDTQYDFVEQDGDLYVEGAELLKPLWEEILSYAREKNIRIISTKDHHFLDSDELSDNPDFVDTFPPHCIAFEKGSKSVLSNIEDNGFILDWDLKMGMVHLKDIYHQNIPITILKDRFDFTQGNPNSENILQIIEEKKMYIMGVAENVCVSQAAIALAKNGFHVTVISDAVKAIPGLSTPYEEWKERGIEMKRWEEVKEEIKTLF</sequence>
<evidence type="ECO:0000313" key="1">
    <source>
        <dbReference type="EMBL" id="QZE15801.1"/>
    </source>
</evidence>
<reference evidence="1" key="1">
    <citation type="submission" date="2021-08" db="EMBL/GenBank/DDBJ databases">
        <title>Novel anaerobic bacterium isolated from sea squirt in East Sea, Republic of Korea.</title>
        <authorList>
            <person name="Nguyen T.H."/>
            <person name="Li Z."/>
            <person name="Lee Y.-J."/>
            <person name="Ko J."/>
            <person name="Kim S.-G."/>
        </authorList>
    </citation>
    <scope>NUCLEOTIDE SEQUENCE</scope>
    <source>
        <strain evidence="1">KCTC 25031</strain>
    </source>
</reference>
<evidence type="ECO:0000313" key="2">
    <source>
        <dbReference type="Proteomes" id="UP000826212"/>
    </source>
</evidence>
<keyword evidence="2" id="KW-1185">Reference proteome</keyword>
<dbReference type="EMBL" id="CP081303">
    <property type="protein sequence ID" value="QZE15801.1"/>
    <property type="molecule type" value="Genomic_DNA"/>
</dbReference>
<organism evidence="1 2">
    <name type="scientific">Halosquirtibacter laminarini</name>
    <dbReference type="NCBI Taxonomy" id="3374600"/>
    <lineage>
        <taxon>Bacteria</taxon>
        <taxon>Pseudomonadati</taxon>
        <taxon>Bacteroidota</taxon>
        <taxon>Bacteroidia</taxon>
        <taxon>Marinilabiliales</taxon>
        <taxon>Prolixibacteraceae</taxon>
        <taxon>Halosquirtibacter</taxon>
    </lineage>
</organism>
<name>A0AC61NJ83_9BACT</name>
<accession>A0AC61NJ83</accession>
<protein>
    <submittedName>
        <fullName evidence="1">Isochorismatase family protein</fullName>
    </submittedName>
</protein>
<proteinExistence type="predicted"/>
<gene>
    <name evidence="1" type="ORF">K4L44_08215</name>
</gene>